<dbReference type="EMBL" id="JABANP010000088">
    <property type="protein sequence ID" value="KAF4690970.1"/>
    <property type="molecule type" value="Genomic_DNA"/>
</dbReference>
<reference evidence="9 10" key="1">
    <citation type="submission" date="2020-04" db="EMBL/GenBank/DDBJ databases">
        <title>Perkinsus olseni comparative genomics.</title>
        <authorList>
            <person name="Bogema D.R."/>
        </authorList>
    </citation>
    <scope>NUCLEOTIDE SEQUENCE [LARGE SCALE GENOMIC DNA]</scope>
    <source>
        <strain evidence="9">00978-12</strain>
    </source>
</reference>
<sequence>MPESSKPPLTKADVPEVLRKAEPFLRYPMSRFYFVRSVVLGVVLVPIRLFLFATSMLIAGLVFYVGHFTHSDVLAFGAMRFWGKFAVFCLGVIPELSADPAAPKPEELTNKSHVIVADHISFVEVLYLLSVYLPAFVGKFPLKKAPLIGDCMRYLDCIFVNRLRVRQLLGKEIGIPLIDGDYKDKVRLKRLVAAGLLRILMRVMMLSRHVLSVSDREMMTRPPMVLARRLSSTPTAPATVSPHILELDTSQHQFAHRFSNIVSTRKSVKATSTQQRLADNLHMLRLVVQRPDGIADATIDKLIRETVKLLNSSPPSSTDILHLAWILCALRRPAELTTLSSLAQNTLTDPEFVVYFIRYLREANPRFDADHPFSTIARFLAAATGEADTLSDSTVQILVEEFVRSVPDGQDSCGACSASHHAWTPSSTLACLAALTEATGINAPQVVDKAMKGVQYAKGAKGCLASLSEKILADAALRDASHSAEGLRILADLIFTTHEQRRGEARSLRHAVTSSDWIREFFMKKQGLRPFKGAWNRGPSFLSIARALAYNNIDDAAFSEFMTSVVSSRHAAITTACEDVAVTLYRVQRSKQRAPAFIKPRMLGLCSAVWAIGTTHELRDRREFATAVEFIFTHPTLNVILPDKEEVFTARQLVQVAQMVSLRGVEQLTLEARSVMHRLLTSTERMNTFSVNEETQRRKHCSKLATLFECCIPDCKASCWVHRSGYHIDVVLNIPKELNSSSSSGKSAPGRGKLALGLWYLQPSQMHRTPDGKLLVTATHEFSREFLLRTSKDIDALVFVTRDEVDALLSNSRAQELTAWVGKALESNMKAMKGAALETAEREPPVPSKQLISRSRL</sequence>
<dbReference type="PANTHER" id="PTHR23063:SF52">
    <property type="entry name" value="LYSOPHOSPHATIDYLCHOLINE ACYLTRANSFERASE"/>
    <property type="match status" value="1"/>
</dbReference>
<protein>
    <submittedName>
        <fullName evidence="9">Lysophosphatidylcholine acyltransferase 2</fullName>
    </submittedName>
</protein>
<comment type="caution">
    <text evidence="9">The sequence shown here is derived from an EMBL/GenBank/DDBJ whole genome shotgun (WGS) entry which is preliminary data.</text>
</comment>
<organism evidence="9 10">
    <name type="scientific">Perkinsus olseni</name>
    <name type="common">Perkinsus atlanticus</name>
    <dbReference type="NCBI Taxonomy" id="32597"/>
    <lineage>
        <taxon>Eukaryota</taxon>
        <taxon>Sar</taxon>
        <taxon>Alveolata</taxon>
        <taxon>Perkinsozoa</taxon>
        <taxon>Perkinsea</taxon>
        <taxon>Perkinsida</taxon>
        <taxon>Perkinsidae</taxon>
        <taxon>Perkinsus</taxon>
    </lineage>
</organism>
<name>A0A7J6P5D8_PEROL</name>
<keyword evidence="4" id="KW-0443">Lipid metabolism</keyword>
<dbReference type="AlphaFoldDB" id="A0A7J6P5D8"/>
<evidence type="ECO:0000313" key="9">
    <source>
        <dbReference type="EMBL" id="KAF4690970.1"/>
    </source>
</evidence>
<proteinExistence type="predicted"/>
<dbReference type="OrthoDB" id="10530886at2759"/>
<dbReference type="GO" id="GO:0006629">
    <property type="term" value="P:lipid metabolic process"/>
    <property type="evidence" value="ECO:0007669"/>
    <property type="project" value="UniProtKB-KW"/>
</dbReference>
<dbReference type="GO" id="GO:0016746">
    <property type="term" value="F:acyltransferase activity"/>
    <property type="evidence" value="ECO:0007669"/>
    <property type="project" value="UniProtKB-KW"/>
</dbReference>
<dbReference type="PANTHER" id="PTHR23063">
    <property type="entry name" value="PHOSPHOLIPID ACYLTRANSFERASE"/>
    <property type="match status" value="1"/>
</dbReference>
<evidence type="ECO:0000256" key="5">
    <source>
        <dbReference type="ARBA" id="ARBA00023136"/>
    </source>
</evidence>
<evidence type="ECO:0000256" key="3">
    <source>
        <dbReference type="ARBA" id="ARBA00022989"/>
    </source>
</evidence>
<keyword evidence="2 8" id="KW-0812">Transmembrane</keyword>
<evidence type="ECO:0000256" key="6">
    <source>
        <dbReference type="ARBA" id="ARBA00023315"/>
    </source>
</evidence>
<keyword evidence="5 8" id="KW-0472">Membrane</keyword>
<evidence type="ECO:0000256" key="7">
    <source>
        <dbReference type="SAM" id="MobiDB-lite"/>
    </source>
</evidence>
<dbReference type="Proteomes" id="UP000541610">
    <property type="component" value="Unassembled WGS sequence"/>
</dbReference>
<gene>
    <name evidence="9" type="primary">LPCAT2_11</name>
    <name evidence="9" type="ORF">FOZ60_016446</name>
</gene>
<evidence type="ECO:0000313" key="10">
    <source>
        <dbReference type="Proteomes" id="UP000541610"/>
    </source>
</evidence>
<keyword evidence="3 8" id="KW-1133">Transmembrane helix</keyword>
<feature type="transmembrane region" description="Helical" evidence="8">
    <location>
        <begin position="33"/>
        <end position="66"/>
    </location>
</feature>
<dbReference type="SUPFAM" id="SSF69593">
    <property type="entry name" value="Glycerol-3-phosphate (1)-acyltransferase"/>
    <property type="match status" value="1"/>
</dbReference>
<evidence type="ECO:0000256" key="1">
    <source>
        <dbReference type="ARBA" id="ARBA00022679"/>
    </source>
</evidence>
<evidence type="ECO:0000256" key="2">
    <source>
        <dbReference type="ARBA" id="ARBA00022692"/>
    </source>
</evidence>
<accession>A0A7J6P5D8</accession>
<evidence type="ECO:0000256" key="4">
    <source>
        <dbReference type="ARBA" id="ARBA00023098"/>
    </source>
</evidence>
<evidence type="ECO:0000256" key="8">
    <source>
        <dbReference type="SAM" id="Phobius"/>
    </source>
</evidence>
<feature type="region of interest" description="Disordered" evidence="7">
    <location>
        <begin position="835"/>
        <end position="857"/>
    </location>
</feature>
<keyword evidence="1 9" id="KW-0808">Transferase</keyword>
<keyword evidence="6 9" id="KW-0012">Acyltransferase</keyword>